<dbReference type="SUPFAM" id="SSF51445">
    <property type="entry name" value="(Trans)glycosidases"/>
    <property type="match status" value="1"/>
</dbReference>
<gene>
    <name evidence="8" type="ORF">K461DRAFT_324040</name>
</gene>
<evidence type="ECO:0000259" key="7">
    <source>
        <dbReference type="Pfam" id="PF21365"/>
    </source>
</evidence>
<comment type="similarity">
    <text evidence="2 4">Belongs to the glycosyl hydrolase 31 family.</text>
</comment>
<dbReference type="InterPro" id="IPR048395">
    <property type="entry name" value="Glyco_hydro_31_C"/>
</dbReference>
<dbReference type="InterPro" id="IPR017853">
    <property type="entry name" value="GH"/>
</dbReference>
<dbReference type="CDD" id="cd14752">
    <property type="entry name" value="GH31_N"/>
    <property type="match status" value="1"/>
</dbReference>
<feature type="domain" description="Glycoside hydrolase family 31 N-terminal" evidence="6">
    <location>
        <begin position="116"/>
        <end position="199"/>
    </location>
</feature>
<dbReference type="PANTHER" id="PTHR22762:SF165">
    <property type="entry name" value="PUTATIVE (AFU_ORTHOLOGUE AFUA_1G06560)-RELATED"/>
    <property type="match status" value="1"/>
</dbReference>
<keyword evidence="4 8" id="KW-0378">Hydrolase</keyword>
<feature type="domain" description="Glycosyl hydrolase family 31 C-terminal" evidence="7">
    <location>
        <begin position="616"/>
        <end position="713"/>
    </location>
</feature>
<dbReference type="SUPFAM" id="SSF74650">
    <property type="entry name" value="Galactose mutarotase-like"/>
    <property type="match status" value="1"/>
</dbReference>
<dbReference type="Gene3D" id="3.20.20.80">
    <property type="entry name" value="Glycosidases"/>
    <property type="match status" value="1"/>
</dbReference>
<accession>A0A9P4MDU8</accession>
<dbReference type="InterPro" id="IPR000322">
    <property type="entry name" value="Glyco_hydro_31_TIM"/>
</dbReference>
<dbReference type="EC" id="3.2.1.20" evidence="3"/>
<dbReference type="Pfam" id="PF01055">
    <property type="entry name" value="Glyco_hydro_31_2nd"/>
    <property type="match status" value="1"/>
</dbReference>
<dbReference type="OrthoDB" id="1334205at2759"/>
<dbReference type="Proteomes" id="UP000799439">
    <property type="component" value="Unassembled WGS sequence"/>
</dbReference>
<evidence type="ECO:0000313" key="9">
    <source>
        <dbReference type="Proteomes" id="UP000799439"/>
    </source>
</evidence>
<evidence type="ECO:0000256" key="4">
    <source>
        <dbReference type="RuleBase" id="RU361185"/>
    </source>
</evidence>
<keyword evidence="9" id="KW-1185">Reference proteome</keyword>
<dbReference type="EMBL" id="ML996091">
    <property type="protein sequence ID" value="KAF2149563.1"/>
    <property type="molecule type" value="Genomic_DNA"/>
</dbReference>
<evidence type="ECO:0000256" key="1">
    <source>
        <dbReference type="ARBA" id="ARBA00001657"/>
    </source>
</evidence>
<protein>
    <recommendedName>
        <fullName evidence="3">alpha-glucosidase</fullName>
        <ecNumber evidence="3">3.2.1.20</ecNumber>
    </recommendedName>
</protein>
<dbReference type="GO" id="GO:0005975">
    <property type="term" value="P:carbohydrate metabolic process"/>
    <property type="evidence" value="ECO:0007669"/>
    <property type="project" value="InterPro"/>
</dbReference>
<evidence type="ECO:0000256" key="3">
    <source>
        <dbReference type="ARBA" id="ARBA00012741"/>
    </source>
</evidence>
<sequence length="846" mass="94390">MAPQLEYVPSGYSLDKSLDSTNGGVSLKAADDRAPFTFTFQVVGARTFRVSFTSETHPLPPHPSISRPQAGVTGLKIDAQHADRSSTLHVGDITATVDWTETPVVSLGWKGSSEKLHEDLPYRSYAVDGQGVVHYSKHDRSALHVGLGEAAAPMDLTARGFKVDAVDCFGYEVYKTSPMYKHIPLLIKATPQGCIAIVSSSYSRGFWSVGQEIDGLWGFFKFLRQDYGGLESYMIVGRNLQEILTSYAELVGFPRLAPRWAYGYLSGGYKYTMGDDPPAHIQLMEFADKLKEHDIPCSGHQMSSGYSISEHPPCVRNVFNWNRHRFPDPEAWIQENHKRGIRLLANIKPFILASHPDYQALESAKGMFTDPASGKTANVRLWSAGGGESDIGGHLDFTNAKTYKFWSDGVRNLRKEGIDGMWLDNNEYTIPNDLTEISLDSTMGHKHIDNKAVGLWGRTMQTELMAKISYEALQDVEPNVRPFCLTRSANIGTLRYACSSWSGDNMTSWEGMKGANALRLTAGFCLLHQYGDDIGGFEGPQPTPELLLRWIQLGIYGSRFAINCFKTSPADNMRGEVIEPWMYPEITPLVRKAIKRRYELMPYIYSLGLESHQFASPPQRWIGWGYEADPEVWSKRLKRGEEQYWFGDALLVGGVYEPGVSEAEVYLPSKNDSDRGYKNLNPPYQYLASGQWTKISSPWKEHIPVLAKIGSAIPVGKSVVTRMPGDTDPAFQNQEEDDYRGIEIYPPEGSTNGTTFSTSWYEDDGLAQKPEIARFTVEYSSSEETVEVRLSARGGDKFAPSWRHVHIILPHGDTRSVTSLTGEAVAEVDDDEAGRLKYRLPAPVAE</sequence>
<organism evidence="8 9">
    <name type="scientific">Myriangium duriaei CBS 260.36</name>
    <dbReference type="NCBI Taxonomy" id="1168546"/>
    <lineage>
        <taxon>Eukaryota</taxon>
        <taxon>Fungi</taxon>
        <taxon>Dikarya</taxon>
        <taxon>Ascomycota</taxon>
        <taxon>Pezizomycotina</taxon>
        <taxon>Dothideomycetes</taxon>
        <taxon>Dothideomycetidae</taxon>
        <taxon>Myriangiales</taxon>
        <taxon>Myriangiaceae</taxon>
        <taxon>Myriangium</taxon>
    </lineage>
</organism>
<proteinExistence type="inferred from homology"/>
<evidence type="ECO:0000259" key="6">
    <source>
        <dbReference type="Pfam" id="PF13802"/>
    </source>
</evidence>
<reference evidence="8" key="1">
    <citation type="journal article" date="2020" name="Stud. Mycol.">
        <title>101 Dothideomycetes genomes: a test case for predicting lifestyles and emergence of pathogens.</title>
        <authorList>
            <person name="Haridas S."/>
            <person name="Albert R."/>
            <person name="Binder M."/>
            <person name="Bloem J."/>
            <person name="Labutti K."/>
            <person name="Salamov A."/>
            <person name="Andreopoulos B."/>
            <person name="Baker S."/>
            <person name="Barry K."/>
            <person name="Bills G."/>
            <person name="Bluhm B."/>
            <person name="Cannon C."/>
            <person name="Castanera R."/>
            <person name="Culley D."/>
            <person name="Daum C."/>
            <person name="Ezra D."/>
            <person name="Gonzalez J."/>
            <person name="Henrissat B."/>
            <person name="Kuo A."/>
            <person name="Liang C."/>
            <person name="Lipzen A."/>
            <person name="Lutzoni F."/>
            <person name="Magnuson J."/>
            <person name="Mondo S."/>
            <person name="Nolan M."/>
            <person name="Ohm R."/>
            <person name="Pangilinan J."/>
            <person name="Park H.-J."/>
            <person name="Ramirez L."/>
            <person name="Alfaro M."/>
            <person name="Sun H."/>
            <person name="Tritt A."/>
            <person name="Yoshinaga Y."/>
            <person name="Zwiers L.-H."/>
            <person name="Turgeon B."/>
            <person name="Goodwin S."/>
            <person name="Spatafora J."/>
            <person name="Crous P."/>
            <person name="Grigoriev I."/>
        </authorList>
    </citation>
    <scope>NUCLEOTIDE SEQUENCE</scope>
    <source>
        <strain evidence="8">CBS 260.36</strain>
    </source>
</reference>
<evidence type="ECO:0000313" key="8">
    <source>
        <dbReference type="EMBL" id="KAF2149563.1"/>
    </source>
</evidence>
<dbReference type="Pfam" id="PF21365">
    <property type="entry name" value="Glyco_hydro_31_3rd"/>
    <property type="match status" value="1"/>
</dbReference>
<keyword evidence="4" id="KW-0326">Glycosidase</keyword>
<dbReference type="GO" id="GO:0030246">
    <property type="term" value="F:carbohydrate binding"/>
    <property type="evidence" value="ECO:0007669"/>
    <property type="project" value="InterPro"/>
</dbReference>
<dbReference type="InterPro" id="IPR025887">
    <property type="entry name" value="Glyco_hydro_31_N_dom"/>
</dbReference>
<dbReference type="Pfam" id="PF13802">
    <property type="entry name" value="Gal_mutarotas_2"/>
    <property type="match status" value="1"/>
</dbReference>
<name>A0A9P4MDU8_9PEZI</name>
<feature type="domain" description="Glycoside hydrolase family 31 TIM barrel" evidence="5">
    <location>
        <begin position="254"/>
        <end position="607"/>
    </location>
</feature>
<comment type="caution">
    <text evidence="8">The sequence shown here is derived from an EMBL/GenBank/DDBJ whole genome shotgun (WGS) entry which is preliminary data.</text>
</comment>
<dbReference type="Gene3D" id="2.60.40.1760">
    <property type="entry name" value="glycosyl hydrolase (family 31)"/>
    <property type="match status" value="1"/>
</dbReference>
<evidence type="ECO:0000259" key="5">
    <source>
        <dbReference type="Pfam" id="PF01055"/>
    </source>
</evidence>
<dbReference type="PANTHER" id="PTHR22762">
    <property type="entry name" value="ALPHA-GLUCOSIDASE"/>
    <property type="match status" value="1"/>
</dbReference>
<comment type="catalytic activity">
    <reaction evidence="1">
        <text>Hydrolysis of terminal, non-reducing (1-&gt;4)-linked alpha-D-glucose residues with release of alpha-D-glucose.</text>
        <dbReference type="EC" id="3.2.1.20"/>
    </reaction>
</comment>
<dbReference type="InterPro" id="IPR011013">
    <property type="entry name" value="Gal_mutarotase_sf_dom"/>
</dbReference>
<dbReference type="GO" id="GO:0004558">
    <property type="term" value="F:alpha-1,4-glucosidase activity"/>
    <property type="evidence" value="ECO:0007669"/>
    <property type="project" value="UniProtKB-EC"/>
</dbReference>
<dbReference type="AlphaFoldDB" id="A0A9P4MDU8"/>
<evidence type="ECO:0000256" key="2">
    <source>
        <dbReference type="ARBA" id="ARBA00007806"/>
    </source>
</evidence>